<reference evidence="4 5" key="1">
    <citation type="submission" date="2015-08" db="EMBL/GenBank/DDBJ databases">
        <title>The genome of the Asian arowana (Scleropages formosus).</title>
        <authorList>
            <person name="Tan M.H."/>
            <person name="Gan H.M."/>
            <person name="Croft L.J."/>
            <person name="Austin C.M."/>
        </authorList>
    </citation>
    <scope>NUCLEOTIDE SEQUENCE [LARGE SCALE GENOMIC DNA]</scope>
    <source>
        <strain evidence="4">Aro1</strain>
    </source>
</reference>
<evidence type="ECO:0000313" key="5">
    <source>
        <dbReference type="Proteomes" id="UP000034805"/>
    </source>
</evidence>
<evidence type="ECO:0000313" key="4">
    <source>
        <dbReference type="EMBL" id="KPP64405.1"/>
    </source>
</evidence>
<feature type="compositionally biased region" description="Basic and acidic residues" evidence="2">
    <location>
        <begin position="19"/>
        <end position="37"/>
    </location>
</feature>
<proteinExistence type="predicted"/>
<dbReference type="PANTHER" id="PTHR14882:SF4">
    <property type="entry name" value="COILED-COIL DOMAIN-CONTAINING PROTEIN 92"/>
    <property type="match status" value="1"/>
</dbReference>
<evidence type="ECO:0000256" key="2">
    <source>
        <dbReference type="SAM" id="MobiDB-lite"/>
    </source>
</evidence>
<dbReference type="InterPro" id="IPR039496">
    <property type="entry name" value="CCDC92/74_N"/>
</dbReference>
<dbReference type="EMBL" id="JARO02007068">
    <property type="protein sequence ID" value="KPP64405.1"/>
    <property type="molecule type" value="Genomic_DNA"/>
</dbReference>
<name>A0A0P7YDL2_SCLFO</name>
<accession>A0A0P7YDL2</accession>
<sequence length="146" mass="16811">PDRIQEQQRRRRRRRRPTRHDDESAHHDNGGRTHLESDPEPESQSSRSRTRSQRRRRRPGVAGESAMASVSLENQLQSAQKNLLFLQQDHANTLKGLHSEIRRLQQHCTDLTYELIVKSSDPAGKTRPSQALLMVTERLHSHSSVG</sequence>
<feature type="domain" description="CCDC92/74 N-terminal" evidence="3">
    <location>
        <begin position="73"/>
        <end position="122"/>
    </location>
</feature>
<keyword evidence="1" id="KW-0175">Coiled coil</keyword>
<dbReference type="PANTHER" id="PTHR14882">
    <property type="entry name" value="COILED-COIL DOMAIN-CONTAINING 74A"/>
    <property type="match status" value="1"/>
</dbReference>
<feature type="non-terminal residue" evidence="4">
    <location>
        <position position="1"/>
    </location>
</feature>
<dbReference type="STRING" id="113540.ENSSFOP00015051368"/>
<evidence type="ECO:0000259" key="3">
    <source>
        <dbReference type="Pfam" id="PF14916"/>
    </source>
</evidence>
<feature type="region of interest" description="Disordered" evidence="2">
    <location>
        <begin position="1"/>
        <end position="69"/>
    </location>
</feature>
<gene>
    <name evidence="4" type="ORF">Z043_117252</name>
</gene>
<dbReference type="Proteomes" id="UP000034805">
    <property type="component" value="Unassembled WGS sequence"/>
</dbReference>
<feature type="non-terminal residue" evidence="4">
    <location>
        <position position="146"/>
    </location>
</feature>
<dbReference type="InterPro" id="IPR040370">
    <property type="entry name" value="CCDC74A/CCDC74B/CCDC92"/>
</dbReference>
<dbReference type="Pfam" id="PF14916">
    <property type="entry name" value="CCDC92"/>
    <property type="match status" value="1"/>
</dbReference>
<feature type="compositionally biased region" description="Basic residues" evidence="2">
    <location>
        <begin position="9"/>
        <end position="18"/>
    </location>
</feature>
<feature type="compositionally biased region" description="Basic residues" evidence="2">
    <location>
        <begin position="48"/>
        <end position="59"/>
    </location>
</feature>
<organism evidence="4 5">
    <name type="scientific">Scleropages formosus</name>
    <name type="common">Asian bonytongue</name>
    <name type="synonym">Osteoglossum formosum</name>
    <dbReference type="NCBI Taxonomy" id="113540"/>
    <lineage>
        <taxon>Eukaryota</taxon>
        <taxon>Metazoa</taxon>
        <taxon>Chordata</taxon>
        <taxon>Craniata</taxon>
        <taxon>Vertebrata</taxon>
        <taxon>Euteleostomi</taxon>
        <taxon>Actinopterygii</taxon>
        <taxon>Neopterygii</taxon>
        <taxon>Teleostei</taxon>
        <taxon>Osteoglossocephala</taxon>
        <taxon>Osteoglossomorpha</taxon>
        <taxon>Osteoglossiformes</taxon>
        <taxon>Osteoglossidae</taxon>
        <taxon>Scleropages</taxon>
    </lineage>
</organism>
<protein>
    <recommendedName>
        <fullName evidence="3">CCDC92/74 N-terminal domain-containing protein</fullName>
    </recommendedName>
</protein>
<evidence type="ECO:0000256" key="1">
    <source>
        <dbReference type="ARBA" id="ARBA00023054"/>
    </source>
</evidence>
<comment type="caution">
    <text evidence="4">The sequence shown here is derived from an EMBL/GenBank/DDBJ whole genome shotgun (WGS) entry which is preliminary data.</text>
</comment>
<dbReference type="AlphaFoldDB" id="A0A0P7YDL2"/>